<dbReference type="AlphaFoldDB" id="A0A9X1SHQ1"/>
<evidence type="ECO:0000313" key="1">
    <source>
        <dbReference type="EMBL" id="MCC9630041.1"/>
    </source>
</evidence>
<protein>
    <submittedName>
        <fullName evidence="1">DUF4303 domain-containing protein</fullName>
    </submittedName>
</protein>
<dbReference type="Proteomes" id="UP001139103">
    <property type="component" value="Unassembled WGS sequence"/>
</dbReference>
<dbReference type="EMBL" id="JAJKFT010000010">
    <property type="protein sequence ID" value="MCC9630041.1"/>
    <property type="molecule type" value="Genomic_DNA"/>
</dbReference>
<sequence length="181" mass="20253">MASQPELVDLFYDAAEKAFAAWRAENPTETVFAFVLSTIDDAIYVSGSVNSLESHERRLAERGYDASHEYAADTKWGPWEWENEYIGSEYFQVADQRLGELSEEMGEKKHAKFKKTVTDSMVEALVRLRNSGAISNPGDPIEIALFATIYDSCDAEGLQRRSGKLLNSPELCAEFLEVING</sequence>
<dbReference type="Pfam" id="PF14136">
    <property type="entry name" value="DUF4303"/>
    <property type="match status" value="1"/>
</dbReference>
<reference evidence="1" key="1">
    <citation type="submission" date="2021-11" db="EMBL/GenBank/DDBJ databases">
        <title>Genome sequence.</title>
        <authorList>
            <person name="Sun Q."/>
        </authorList>
    </citation>
    <scope>NUCLEOTIDE SEQUENCE</scope>
    <source>
        <strain evidence="1">JC732</strain>
    </source>
</reference>
<comment type="caution">
    <text evidence="1">The sequence shown here is derived from an EMBL/GenBank/DDBJ whole genome shotgun (WGS) entry which is preliminary data.</text>
</comment>
<gene>
    <name evidence="1" type="ORF">LOC68_16740</name>
</gene>
<keyword evidence="2" id="KW-1185">Reference proteome</keyword>
<accession>A0A9X1SHQ1</accession>
<proteinExistence type="predicted"/>
<name>A0A9X1SHQ1_9BACT</name>
<dbReference type="InterPro" id="IPR025409">
    <property type="entry name" value="DUF4303"/>
</dbReference>
<evidence type="ECO:0000313" key="2">
    <source>
        <dbReference type="Proteomes" id="UP001139103"/>
    </source>
</evidence>
<organism evidence="1 2">
    <name type="scientific">Blastopirellula sediminis</name>
    <dbReference type="NCBI Taxonomy" id="2894196"/>
    <lineage>
        <taxon>Bacteria</taxon>
        <taxon>Pseudomonadati</taxon>
        <taxon>Planctomycetota</taxon>
        <taxon>Planctomycetia</taxon>
        <taxon>Pirellulales</taxon>
        <taxon>Pirellulaceae</taxon>
        <taxon>Blastopirellula</taxon>
    </lineage>
</organism>
<dbReference type="RefSeq" id="WP_230220840.1">
    <property type="nucleotide sequence ID" value="NZ_JAJKFT010000010.1"/>
</dbReference>